<proteinExistence type="predicted"/>
<reference evidence="2" key="1">
    <citation type="submission" date="2015-11" db="EMBL/GenBank/DDBJ databases">
        <title>De novo transcriptome assembly of four potential Pierce s Disease insect vectors from Arizona vineyards.</title>
        <authorList>
            <person name="Tassone E.E."/>
        </authorList>
    </citation>
    <scope>NUCLEOTIDE SEQUENCE</scope>
</reference>
<gene>
    <name evidence="3" type="ORF">g.8231</name>
    <name evidence="2" type="ORF">g.8232</name>
</gene>
<protein>
    <submittedName>
        <fullName evidence="2">Uncharacterized protein</fullName>
    </submittedName>
</protein>
<sequence>MDFAEEERLRCLIDSVEKEERDRYRNFRRDQLAARRQLYSENEQNEDFTVLDEENEVDCVEQFFENTDSEVEIIEEIPVHQSSEVQPREETQRAGLPEGDQINIPVEPEVST</sequence>
<accession>A0A1B6HTL7</accession>
<evidence type="ECO:0000313" key="2">
    <source>
        <dbReference type="EMBL" id="JAS78016.1"/>
    </source>
</evidence>
<feature type="region of interest" description="Disordered" evidence="1">
    <location>
        <begin position="77"/>
        <end position="112"/>
    </location>
</feature>
<evidence type="ECO:0000256" key="1">
    <source>
        <dbReference type="SAM" id="MobiDB-lite"/>
    </source>
</evidence>
<evidence type="ECO:0000313" key="3">
    <source>
        <dbReference type="EMBL" id="JAS79426.1"/>
    </source>
</evidence>
<dbReference type="AlphaFoldDB" id="A0A1B6HTL7"/>
<organism evidence="2">
    <name type="scientific">Homalodisca liturata</name>
    <dbReference type="NCBI Taxonomy" id="320908"/>
    <lineage>
        <taxon>Eukaryota</taxon>
        <taxon>Metazoa</taxon>
        <taxon>Ecdysozoa</taxon>
        <taxon>Arthropoda</taxon>
        <taxon>Hexapoda</taxon>
        <taxon>Insecta</taxon>
        <taxon>Pterygota</taxon>
        <taxon>Neoptera</taxon>
        <taxon>Paraneoptera</taxon>
        <taxon>Hemiptera</taxon>
        <taxon>Auchenorrhyncha</taxon>
        <taxon>Membracoidea</taxon>
        <taxon>Cicadellidae</taxon>
        <taxon>Cicadellinae</taxon>
        <taxon>Proconiini</taxon>
        <taxon>Homalodisca</taxon>
    </lineage>
</organism>
<name>A0A1B6HTL7_9HEMI</name>
<dbReference type="EMBL" id="GECU01028280">
    <property type="protein sequence ID" value="JAS79426.1"/>
    <property type="molecule type" value="Transcribed_RNA"/>
</dbReference>
<dbReference type="EMBL" id="GECU01029690">
    <property type="protein sequence ID" value="JAS78016.1"/>
    <property type="molecule type" value="Transcribed_RNA"/>
</dbReference>